<reference evidence="1" key="1">
    <citation type="submission" date="2025-08" db="UniProtKB">
        <authorList>
            <consortium name="Ensembl"/>
        </authorList>
    </citation>
    <scope>IDENTIFICATION</scope>
</reference>
<dbReference type="GO" id="GO:0051011">
    <property type="term" value="F:microtubule minus-end binding"/>
    <property type="evidence" value="ECO:0007669"/>
    <property type="project" value="TreeGrafter"/>
</dbReference>
<dbReference type="Pfam" id="PF17095">
    <property type="entry name" value="CAMSAP_CC1"/>
    <property type="match status" value="1"/>
</dbReference>
<dbReference type="GO" id="GO:0036449">
    <property type="term" value="C:microtubule minus-end"/>
    <property type="evidence" value="ECO:0007669"/>
    <property type="project" value="TreeGrafter"/>
</dbReference>
<accession>A0A3B3XSY6</accession>
<dbReference type="GO" id="GO:0031122">
    <property type="term" value="P:cytoplasmic microtubule organization"/>
    <property type="evidence" value="ECO:0007669"/>
    <property type="project" value="TreeGrafter"/>
</dbReference>
<name>A0A3B3XSY6_9TELE</name>
<evidence type="ECO:0000313" key="2">
    <source>
        <dbReference type="Proteomes" id="UP000261480"/>
    </source>
</evidence>
<dbReference type="AlphaFoldDB" id="A0A3B3XSY6"/>
<dbReference type="GO" id="GO:0030507">
    <property type="term" value="F:spectrin binding"/>
    <property type="evidence" value="ECO:0007669"/>
    <property type="project" value="InterPro"/>
</dbReference>
<keyword evidence="2" id="KW-1185">Reference proteome</keyword>
<dbReference type="GO" id="GO:0005516">
    <property type="term" value="F:calmodulin binding"/>
    <property type="evidence" value="ECO:0007669"/>
    <property type="project" value="InterPro"/>
</dbReference>
<dbReference type="STRING" id="48701.ENSPMEP00000018172"/>
<evidence type="ECO:0000313" key="1">
    <source>
        <dbReference type="Ensembl" id="ENSPMEP00000018172.1"/>
    </source>
</evidence>
<dbReference type="GO" id="GO:0031175">
    <property type="term" value="P:neuron projection development"/>
    <property type="evidence" value="ECO:0007669"/>
    <property type="project" value="InterPro"/>
</dbReference>
<dbReference type="GO" id="GO:0007026">
    <property type="term" value="P:negative regulation of microtubule depolymerization"/>
    <property type="evidence" value="ECO:0007669"/>
    <property type="project" value="TreeGrafter"/>
</dbReference>
<protein>
    <submittedName>
        <fullName evidence="1">Uncharacterized protein</fullName>
    </submittedName>
</protein>
<reference evidence="1" key="2">
    <citation type="submission" date="2025-09" db="UniProtKB">
        <authorList>
            <consortium name="Ensembl"/>
        </authorList>
    </citation>
    <scope>IDENTIFICATION</scope>
</reference>
<dbReference type="Proteomes" id="UP000261480">
    <property type="component" value="Unplaced"/>
</dbReference>
<dbReference type="Ensembl" id="ENSPMET00000027214.1">
    <property type="protein sequence ID" value="ENSPMEP00000018172.1"/>
    <property type="gene ID" value="ENSPMEG00000021071.1"/>
</dbReference>
<dbReference type="InterPro" id="IPR032940">
    <property type="entry name" value="CAMSAP"/>
</dbReference>
<proteinExistence type="predicted"/>
<dbReference type="PANTHER" id="PTHR21595">
    <property type="entry name" value="PATRONIN"/>
    <property type="match status" value="1"/>
</dbReference>
<organism evidence="1 2">
    <name type="scientific">Poecilia mexicana</name>
    <dbReference type="NCBI Taxonomy" id="48701"/>
    <lineage>
        <taxon>Eukaryota</taxon>
        <taxon>Metazoa</taxon>
        <taxon>Chordata</taxon>
        <taxon>Craniata</taxon>
        <taxon>Vertebrata</taxon>
        <taxon>Euteleostomi</taxon>
        <taxon>Actinopterygii</taxon>
        <taxon>Neopterygii</taxon>
        <taxon>Teleostei</taxon>
        <taxon>Neoteleostei</taxon>
        <taxon>Acanthomorphata</taxon>
        <taxon>Ovalentaria</taxon>
        <taxon>Atherinomorphae</taxon>
        <taxon>Cyprinodontiformes</taxon>
        <taxon>Poeciliidae</taxon>
        <taxon>Poeciliinae</taxon>
        <taxon>Poecilia</taxon>
    </lineage>
</organism>
<dbReference type="InterPro" id="IPR031372">
    <property type="entry name" value="CAMSAP_CC1"/>
</dbReference>
<dbReference type="PANTHER" id="PTHR21595:SF3">
    <property type="entry name" value="CALMODULIN-REGULATED SPECTRIN-ASSOCIATED PROTEIN 1"/>
    <property type="match status" value="1"/>
</dbReference>
<sequence length="56" mass="6649">MQLEEKRRAIEHQKKKMEVLAARQRQKLGKAAFLSFKSFLLKRCSSSLRRCYVFSS</sequence>